<keyword evidence="2" id="KW-1185">Reference proteome</keyword>
<sequence>MWSGRPVADAMMTALCSQSQTQSAKIIHETVTFLACRDVLTS</sequence>
<dbReference type="PATRIC" id="fig|104102.7.peg.1420"/>
<dbReference type="Proteomes" id="UP000029448">
    <property type="component" value="Unassembled WGS sequence"/>
</dbReference>
<protein>
    <submittedName>
        <fullName evidence="1">Uncharacterized protein</fullName>
    </submittedName>
</protein>
<gene>
    <name evidence="1" type="ORF">AtDm6_1430</name>
</gene>
<evidence type="ECO:0000313" key="2">
    <source>
        <dbReference type="Proteomes" id="UP000029448"/>
    </source>
</evidence>
<organism evidence="1 2">
    <name type="scientific">Acetobacter tropicalis</name>
    <dbReference type="NCBI Taxonomy" id="104102"/>
    <lineage>
        <taxon>Bacteria</taxon>
        <taxon>Pseudomonadati</taxon>
        <taxon>Pseudomonadota</taxon>
        <taxon>Alphaproteobacteria</taxon>
        <taxon>Acetobacterales</taxon>
        <taxon>Acetobacteraceae</taxon>
        <taxon>Acetobacter</taxon>
    </lineage>
</organism>
<accession>A0A094YTQ8</accession>
<dbReference type="AlphaFoldDB" id="A0A094YTQ8"/>
<dbReference type="EMBL" id="JOKM01000053">
    <property type="protein sequence ID" value="KGB24019.1"/>
    <property type="molecule type" value="Genomic_DNA"/>
</dbReference>
<evidence type="ECO:0000313" key="1">
    <source>
        <dbReference type="EMBL" id="KGB24019.1"/>
    </source>
</evidence>
<reference evidence="1 2" key="1">
    <citation type="submission" date="2014-06" db="EMBL/GenBank/DDBJ databases">
        <title>Functional and comparative genomic analyses of the Drosophila gut microbiota identify candidate symbiosis factors.</title>
        <authorList>
            <person name="Newell P.D."/>
            <person name="Chaston J.M."/>
            <person name="Douglas A.E."/>
        </authorList>
    </citation>
    <scope>NUCLEOTIDE SEQUENCE [LARGE SCALE GENOMIC DNA]</scope>
    <source>
        <strain evidence="1 2">DmCS_006</strain>
    </source>
</reference>
<proteinExistence type="predicted"/>
<comment type="caution">
    <text evidence="1">The sequence shown here is derived from an EMBL/GenBank/DDBJ whole genome shotgun (WGS) entry which is preliminary data.</text>
</comment>
<name>A0A094YTQ8_9PROT</name>
<dbReference type="STRING" id="104102.AtDm6_1430"/>